<evidence type="ECO:0000313" key="2">
    <source>
        <dbReference type="EMBL" id="MDQ0642115.1"/>
    </source>
</evidence>
<organism evidence="2 3">
    <name type="scientific">Microbacterium murale</name>
    <dbReference type="NCBI Taxonomy" id="1081040"/>
    <lineage>
        <taxon>Bacteria</taxon>
        <taxon>Bacillati</taxon>
        <taxon>Actinomycetota</taxon>
        <taxon>Actinomycetes</taxon>
        <taxon>Micrococcales</taxon>
        <taxon>Microbacteriaceae</taxon>
        <taxon>Microbacterium</taxon>
    </lineage>
</organism>
<feature type="transmembrane region" description="Helical" evidence="1">
    <location>
        <begin position="60"/>
        <end position="77"/>
    </location>
</feature>
<accession>A0ABU0P450</accession>
<keyword evidence="1" id="KW-0812">Transmembrane</keyword>
<sequence>MEGIAAIFTVGIVAIVLVAAFNGPRGSVVPQAFILAVGGLLAMMVVRCGALTLVRAGNGWARWIYIGAVIVGTVSLLGSPLPILYLLLIVAVVSTILIFRKPVNVWLRQRAAARTSPESPNV</sequence>
<gene>
    <name evidence="2" type="ORF">QFZ46_000275</name>
</gene>
<comment type="caution">
    <text evidence="2">The sequence shown here is derived from an EMBL/GenBank/DDBJ whole genome shotgun (WGS) entry which is preliminary data.</text>
</comment>
<proteinExistence type="predicted"/>
<reference evidence="2 3" key="1">
    <citation type="submission" date="2023-07" db="EMBL/GenBank/DDBJ databases">
        <title>Comparative genomics of wheat-associated soil bacteria to identify genetic determinants of phenazine resistance.</title>
        <authorList>
            <person name="Mouncey N."/>
        </authorList>
    </citation>
    <scope>NUCLEOTIDE SEQUENCE [LARGE SCALE GENOMIC DNA]</scope>
    <source>
        <strain evidence="2 3">W2I7</strain>
    </source>
</reference>
<dbReference type="Proteomes" id="UP001239085">
    <property type="component" value="Unassembled WGS sequence"/>
</dbReference>
<keyword evidence="1" id="KW-0472">Membrane</keyword>
<dbReference type="EMBL" id="JAUSXK010000001">
    <property type="protein sequence ID" value="MDQ0642115.1"/>
    <property type="molecule type" value="Genomic_DNA"/>
</dbReference>
<protein>
    <submittedName>
        <fullName evidence="2">Membrane protein</fullName>
    </submittedName>
</protein>
<evidence type="ECO:0000313" key="3">
    <source>
        <dbReference type="Proteomes" id="UP001239085"/>
    </source>
</evidence>
<keyword evidence="3" id="KW-1185">Reference proteome</keyword>
<evidence type="ECO:0000256" key="1">
    <source>
        <dbReference type="SAM" id="Phobius"/>
    </source>
</evidence>
<name>A0ABU0P450_9MICO</name>
<feature type="transmembrane region" description="Helical" evidence="1">
    <location>
        <begin position="30"/>
        <end position="53"/>
    </location>
</feature>
<keyword evidence="1" id="KW-1133">Transmembrane helix</keyword>